<evidence type="ECO:0000313" key="2">
    <source>
        <dbReference type="Proteomes" id="UP000324222"/>
    </source>
</evidence>
<proteinExistence type="predicted"/>
<reference evidence="1 2" key="1">
    <citation type="submission" date="2019-05" db="EMBL/GenBank/DDBJ databases">
        <title>Another draft genome of Portunus trituberculatus and its Hox gene families provides insights of decapod evolution.</title>
        <authorList>
            <person name="Jeong J.-H."/>
            <person name="Song I."/>
            <person name="Kim S."/>
            <person name="Choi T."/>
            <person name="Kim D."/>
            <person name="Ryu S."/>
            <person name="Kim W."/>
        </authorList>
    </citation>
    <scope>NUCLEOTIDE SEQUENCE [LARGE SCALE GENOMIC DNA]</scope>
    <source>
        <tissue evidence="1">Muscle</tissue>
    </source>
</reference>
<dbReference type="Proteomes" id="UP000324222">
    <property type="component" value="Unassembled WGS sequence"/>
</dbReference>
<dbReference type="EMBL" id="VSRR010035610">
    <property type="protein sequence ID" value="MPC72879.1"/>
    <property type="molecule type" value="Genomic_DNA"/>
</dbReference>
<gene>
    <name evidence="1" type="ORF">E2C01_067192</name>
</gene>
<comment type="caution">
    <text evidence="1">The sequence shown here is derived from an EMBL/GenBank/DDBJ whole genome shotgun (WGS) entry which is preliminary data.</text>
</comment>
<name>A0A5B7HSY4_PORTR</name>
<keyword evidence="2" id="KW-1185">Reference proteome</keyword>
<sequence length="171" mass="18535">MFKLGQHFCSHSGEGRVVAEGRGRVRATAEWRVRQRAGRDVKGIDHNPSSGTGRMWMGGGSNVWGEHVRLRGSPTAVLREAWAALTFTWLHLWHFSELSDRGSARVRDLRQSPVTITVDQVVSSSRLSLQAGDTSSGSSASVTPVCDSRGLCNTFGTFPPAPCSAGRELTL</sequence>
<evidence type="ECO:0000313" key="1">
    <source>
        <dbReference type="EMBL" id="MPC72879.1"/>
    </source>
</evidence>
<protein>
    <submittedName>
        <fullName evidence="1">Uncharacterized protein</fullName>
    </submittedName>
</protein>
<dbReference type="AlphaFoldDB" id="A0A5B7HSY4"/>
<organism evidence="1 2">
    <name type="scientific">Portunus trituberculatus</name>
    <name type="common">Swimming crab</name>
    <name type="synonym">Neptunus trituberculatus</name>
    <dbReference type="NCBI Taxonomy" id="210409"/>
    <lineage>
        <taxon>Eukaryota</taxon>
        <taxon>Metazoa</taxon>
        <taxon>Ecdysozoa</taxon>
        <taxon>Arthropoda</taxon>
        <taxon>Crustacea</taxon>
        <taxon>Multicrustacea</taxon>
        <taxon>Malacostraca</taxon>
        <taxon>Eumalacostraca</taxon>
        <taxon>Eucarida</taxon>
        <taxon>Decapoda</taxon>
        <taxon>Pleocyemata</taxon>
        <taxon>Brachyura</taxon>
        <taxon>Eubrachyura</taxon>
        <taxon>Portunoidea</taxon>
        <taxon>Portunidae</taxon>
        <taxon>Portuninae</taxon>
        <taxon>Portunus</taxon>
    </lineage>
</organism>
<accession>A0A5B7HSY4</accession>